<evidence type="ECO:0000313" key="2">
    <source>
        <dbReference type="Proteomes" id="UP000626092"/>
    </source>
</evidence>
<protein>
    <submittedName>
        <fullName evidence="1">Uncharacterized protein</fullName>
    </submittedName>
</protein>
<dbReference type="AlphaFoldDB" id="A0A834GVY7"/>
<proteinExistence type="predicted"/>
<dbReference type="EMBL" id="WJXA01000006">
    <property type="protein sequence ID" value="KAF7140542.1"/>
    <property type="molecule type" value="Genomic_DNA"/>
</dbReference>
<dbReference type="Proteomes" id="UP000626092">
    <property type="component" value="Unassembled WGS sequence"/>
</dbReference>
<evidence type="ECO:0000313" key="1">
    <source>
        <dbReference type="EMBL" id="KAF7140542.1"/>
    </source>
</evidence>
<gene>
    <name evidence="1" type="ORF">RHSIM_Rhsim06G0159800</name>
</gene>
<organism evidence="1 2">
    <name type="scientific">Rhododendron simsii</name>
    <name type="common">Sims's rhododendron</name>
    <dbReference type="NCBI Taxonomy" id="118357"/>
    <lineage>
        <taxon>Eukaryota</taxon>
        <taxon>Viridiplantae</taxon>
        <taxon>Streptophyta</taxon>
        <taxon>Embryophyta</taxon>
        <taxon>Tracheophyta</taxon>
        <taxon>Spermatophyta</taxon>
        <taxon>Magnoliopsida</taxon>
        <taxon>eudicotyledons</taxon>
        <taxon>Gunneridae</taxon>
        <taxon>Pentapetalae</taxon>
        <taxon>asterids</taxon>
        <taxon>Ericales</taxon>
        <taxon>Ericaceae</taxon>
        <taxon>Ericoideae</taxon>
        <taxon>Rhodoreae</taxon>
        <taxon>Rhododendron</taxon>
    </lineage>
</organism>
<keyword evidence="2" id="KW-1185">Reference proteome</keyword>
<sequence>MAIVGRHRGCLTTVVAWWSATFSRLVSPHPFSCFCLPRCVFLPASLLSPVGLTAKEPSSESVLQVAVALSSSLEVGLEMWQPQLAVDLGVCGVVWRCHLHEREIKQHYWGLAYVQGAALSSTTGAWRASGAHERLNGVVVRVLSVGFTTFWL</sequence>
<name>A0A834GVY7_RHOSS</name>
<reference evidence="1" key="1">
    <citation type="submission" date="2019-11" db="EMBL/GenBank/DDBJ databases">
        <authorList>
            <person name="Liu Y."/>
            <person name="Hou J."/>
            <person name="Li T.-Q."/>
            <person name="Guan C.-H."/>
            <person name="Wu X."/>
            <person name="Wu H.-Z."/>
            <person name="Ling F."/>
            <person name="Zhang R."/>
            <person name="Shi X.-G."/>
            <person name="Ren J.-P."/>
            <person name="Chen E.-F."/>
            <person name="Sun J.-M."/>
        </authorList>
    </citation>
    <scope>NUCLEOTIDE SEQUENCE</scope>
    <source>
        <strain evidence="1">Adult_tree_wgs_1</strain>
        <tissue evidence="1">Leaves</tissue>
    </source>
</reference>
<comment type="caution">
    <text evidence="1">The sequence shown here is derived from an EMBL/GenBank/DDBJ whole genome shotgun (WGS) entry which is preliminary data.</text>
</comment>
<accession>A0A834GVY7</accession>